<keyword evidence="2" id="KW-0813">Transport</keyword>
<evidence type="ECO:0000259" key="11">
    <source>
        <dbReference type="PROSITE" id="PS51847"/>
    </source>
</evidence>
<dbReference type="GO" id="GO:0032865">
    <property type="term" value="C:ERMES complex"/>
    <property type="evidence" value="ECO:0007669"/>
    <property type="project" value="UniProtKB-UniRule"/>
</dbReference>
<gene>
    <name evidence="9 12" type="primary">MDM12</name>
    <name evidence="12" type="ORF">HK100_008199</name>
</gene>
<dbReference type="GO" id="GO:0045040">
    <property type="term" value="P:protein insertion into mitochondrial outer membrane"/>
    <property type="evidence" value="ECO:0007669"/>
    <property type="project" value="UniProtKB-UniRule"/>
</dbReference>
<comment type="caution">
    <text evidence="12">The sequence shown here is derived from an EMBL/GenBank/DDBJ whole genome shotgun (WGS) entry which is preliminary data.</text>
</comment>
<dbReference type="GO" id="GO:1990456">
    <property type="term" value="P:mitochondrion-endoplasmic reticulum membrane tethering"/>
    <property type="evidence" value="ECO:0007669"/>
    <property type="project" value="TreeGrafter"/>
</dbReference>
<dbReference type="Proteomes" id="UP001211907">
    <property type="component" value="Unassembled WGS sequence"/>
</dbReference>
<comment type="subcellular location">
    <subcellularLocation>
        <location evidence="1">Membrane</location>
    </subcellularLocation>
    <subcellularLocation>
        <location evidence="9">Mitochondrion outer membrane</location>
        <topology evidence="9">Peripheral membrane protein</topology>
        <orientation evidence="9">Cytoplasmic side</orientation>
    </subcellularLocation>
    <subcellularLocation>
        <location evidence="9">Endoplasmic reticulum membrane</location>
        <topology evidence="9">Peripheral membrane protein</topology>
        <orientation evidence="9">Cytoplasmic side</orientation>
    </subcellularLocation>
    <text evidence="9">The ERMES/MDM complex localizes to a few discrete foci (around 10 per single cell), that represent mitochondria-endoplasmic reticulum junctions. These foci are often found next to mtDNA nucleoids.</text>
</comment>
<keyword evidence="5" id="KW-0445">Lipid transport</keyword>
<comment type="subunit">
    <text evidence="9">Component of the ER-mitochondria encounter structure (ERMES) or MDM complex, composed of MMM1, MDM10, MDM12 and MDM34. A MMM1 homodimer associates with one molecule of MDM12 on each side in a pairwise head-to-tail manner, and the SMP-LTD domains of MMM1 and MDM12 generate a continuous hydrophobic tunnel for phospholipid trafficking.</text>
</comment>
<dbReference type="GO" id="GO:0005789">
    <property type="term" value="C:endoplasmic reticulum membrane"/>
    <property type="evidence" value="ECO:0007669"/>
    <property type="project" value="UniProtKB-SubCell"/>
</dbReference>
<dbReference type="Pfam" id="PF26544">
    <property type="entry name" value="Mdm12"/>
    <property type="match status" value="2"/>
</dbReference>
<dbReference type="InterPro" id="IPR027532">
    <property type="entry name" value="Mdm12"/>
</dbReference>
<sequence>MSLDIKWEKLDGELARQLKDWINDRFRELDAQRPAFLGALSVTDLDFGSIPPTIAIQERTKLDITNVVDEFYLPDDIDIHSSIPSASNLAHLLAETTSDPLHRNFTPPTVAPIRNESRTTGGSSSIMVIPEIRIDSTKSTDSFNNYNHTMPTKSKNASVEDIVAQYAAAMRRETDVQIEILVDYKGDVRMSVSTELIINHPTPAFITLPMTLTLTGFSFTAVAVVSYLGDRVNFCFKENGDNRGLFNEISIESEIGDKGRQVLKNVGKIEKFVVDQIKTLVSDHFVYPNYHCLDLIRKNEEGGGGSGEAEEGTEIQSS</sequence>
<evidence type="ECO:0000256" key="8">
    <source>
        <dbReference type="ARBA" id="ARBA00023136"/>
    </source>
</evidence>
<comment type="similarity">
    <text evidence="9">Belongs to the MDM12 family.</text>
</comment>
<comment type="function">
    <text evidence="9">Component of the ERMES/MDM complex, which serves as a molecular tether to connect the endoplasmic reticulum (ER) and mitochondria. Components of this complex are involved in the control of mitochondrial shape and protein biogenesis, and function in nonvesicular lipid trafficking between the ER and mitochondria. MDM12 is required for the interaction of the ER-resident membrane protein MMM1 and the outer mitochondrial membrane-resident beta-barrel protein MDM10. The MDM12-MMM1 subcomplex functions in the major beta-barrel assembly pathway that is responsible for biogenesis of all mitochondrial outer membrane beta-barrel proteins, and acts in a late step after the SAM complex. The MDM10-MDM12-MMM1 subcomplex further acts in the TOM40-specific pathway after the action of the MDM12-MMM1 complex. Essential for establishing and maintaining the structure of mitochondria and maintenance of mtDNA nucleoids.</text>
</comment>
<dbReference type="PANTHER" id="PTHR28204">
    <property type="entry name" value="MITOCHONDRIAL DISTRIBUTION AND MORPHOLOGY PROTEIN 12"/>
    <property type="match status" value="1"/>
</dbReference>
<dbReference type="CDD" id="cd21672">
    <property type="entry name" value="SMP_Mdm12"/>
    <property type="match status" value="1"/>
</dbReference>
<protein>
    <recommendedName>
        <fullName evidence="9">Mitochondrial distribution and morphology protein 12</fullName>
    </recommendedName>
    <alternativeName>
        <fullName evidence="9">Mitochondrial inheritance component MDM12</fullName>
    </alternativeName>
</protein>
<evidence type="ECO:0000256" key="9">
    <source>
        <dbReference type="HAMAP-Rule" id="MF_03104"/>
    </source>
</evidence>
<dbReference type="GO" id="GO:0015914">
    <property type="term" value="P:phospholipid transport"/>
    <property type="evidence" value="ECO:0007669"/>
    <property type="project" value="TreeGrafter"/>
</dbReference>
<dbReference type="InterPro" id="IPR031468">
    <property type="entry name" value="SMP_LBD"/>
</dbReference>
<name>A0AAD5TA33_9FUNG</name>
<dbReference type="HAMAP" id="MF_03104">
    <property type="entry name" value="Mdm12"/>
    <property type="match status" value="1"/>
</dbReference>
<keyword evidence="6" id="KW-0446">Lipid-binding</keyword>
<keyword evidence="13" id="KW-1185">Reference proteome</keyword>
<evidence type="ECO:0000256" key="2">
    <source>
        <dbReference type="ARBA" id="ARBA00022448"/>
    </source>
</evidence>
<keyword evidence="7 9" id="KW-0496">Mitochondrion</keyword>
<evidence type="ECO:0000256" key="3">
    <source>
        <dbReference type="ARBA" id="ARBA00022787"/>
    </source>
</evidence>
<evidence type="ECO:0000256" key="1">
    <source>
        <dbReference type="ARBA" id="ARBA00004370"/>
    </source>
</evidence>
<keyword evidence="3 9" id="KW-1000">Mitochondrion outer membrane</keyword>
<evidence type="ECO:0000313" key="12">
    <source>
        <dbReference type="EMBL" id="KAJ3130157.1"/>
    </source>
</evidence>
<dbReference type="PANTHER" id="PTHR28204:SF1">
    <property type="entry name" value="MITOCHONDRIAL DISTRIBUTION AND MORPHOLOGY PROTEIN 12"/>
    <property type="match status" value="1"/>
</dbReference>
<organism evidence="12 13">
    <name type="scientific">Physocladia obscura</name>
    <dbReference type="NCBI Taxonomy" id="109957"/>
    <lineage>
        <taxon>Eukaryota</taxon>
        <taxon>Fungi</taxon>
        <taxon>Fungi incertae sedis</taxon>
        <taxon>Chytridiomycota</taxon>
        <taxon>Chytridiomycota incertae sedis</taxon>
        <taxon>Chytridiomycetes</taxon>
        <taxon>Chytridiales</taxon>
        <taxon>Chytriomycetaceae</taxon>
        <taxon>Physocladia</taxon>
    </lineage>
</organism>
<dbReference type="PROSITE" id="PS51847">
    <property type="entry name" value="SMP"/>
    <property type="match status" value="1"/>
</dbReference>
<evidence type="ECO:0000256" key="10">
    <source>
        <dbReference type="SAM" id="MobiDB-lite"/>
    </source>
</evidence>
<evidence type="ECO:0000256" key="7">
    <source>
        <dbReference type="ARBA" id="ARBA00023128"/>
    </source>
</evidence>
<keyword evidence="8 9" id="KW-0472">Membrane</keyword>
<accession>A0AAD5TA33</accession>
<dbReference type="AlphaFoldDB" id="A0AAD5TA33"/>
<feature type="region of interest" description="Disordered" evidence="10">
    <location>
        <begin position="103"/>
        <end position="122"/>
    </location>
</feature>
<keyword evidence="4 9" id="KW-0256">Endoplasmic reticulum</keyword>
<evidence type="ECO:0000256" key="5">
    <source>
        <dbReference type="ARBA" id="ARBA00023055"/>
    </source>
</evidence>
<evidence type="ECO:0000256" key="4">
    <source>
        <dbReference type="ARBA" id="ARBA00022824"/>
    </source>
</evidence>
<feature type="domain" description="SMP-LTD" evidence="11">
    <location>
        <begin position="1"/>
        <end position="296"/>
    </location>
</feature>
<dbReference type="GO" id="GO:0008289">
    <property type="term" value="F:lipid binding"/>
    <property type="evidence" value="ECO:0007669"/>
    <property type="project" value="UniProtKB-KW"/>
</dbReference>
<evidence type="ECO:0000256" key="6">
    <source>
        <dbReference type="ARBA" id="ARBA00023121"/>
    </source>
</evidence>
<proteinExistence type="inferred from homology"/>
<evidence type="ECO:0000313" key="13">
    <source>
        <dbReference type="Proteomes" id="UP001211907"/>
    </source>
</evidence>
<dbReference type="EMBL" id="JADGJH010000395">
    <property type="protein sequence ID" value="KAJ3130157.1"/>
    <property type="molecule type" value="Genomic_DNA"/>
</dbReference>
<reference evidence="12" key="1">
    <citation type="submission" date="2020-05" db="EMBL/GenBank/DDBJ databases">
        <title>Phylogenomic resolution of chytrid fungi.</title>
        <authorList>
            <person name="Stajich J.E."/>
            <person name="Amses K."/>
            <person name="Simmons R."/>
            <person name="Seto K."/>
            <person name="Myers J."/>
            <person name="Bonds A."/>
            <person name="Quandt C.A."/>
            <person name="Barry K."/>
            <person name="Liu P."/>
            <person name="Grigoriev I."/>
            <person name="Longcore J.E."/>
            <person name="James T.Y."/>
        </authorList>
    </citation>
    <scope>NUCLEOTIDE SEQUENCE</scope>
    <source>
        <strain evidence="12">JEL0513</strain>
    </source>
</reference>